<keyword evidence="4" id="KW-1185">Reference proteome</keyword>
<proteinExistence type="inferred from homology"/>
<evidence type="ECO:0000313" key="4">
    <source>
        <dbReference type="Proteomes" id="UP000316270"/>
    </source>
</evidence>
<dbReference type="InterPro" id="IPR037045">
    <property type="entry name" value="S8pro/Inhibitor_I9_sf"/>
</dbReference>
<comment type="similarity">
    <text evidence="1">Belongs to the protease inhibitor I9 family.</text>
</comment>
<reference evidence="3 4" key="1">
    <citation type="submission" date="2019-07" db="EMBL/GenBank/DDBJ databases">
        <title>Finished genome of Venturia effusa.</title>
        <authorList>
            <person name="Young C.A."/>
            <person name="Cox M.P."/>
            <person name="Ganley A.R.D."/>
            <person name="David W.J."/>
        </authorList>
    </citation>
    <scope>NUCLEOTIDE SEQUENCE [LARGE SCALE GENOMIC DNA]</scope>
    <source>
        <strain evidence="4">albino</strain>
    </source>
</reference>
<protein>
    <recommendedName>
        <fullName evidence="5">Inhibitor I9 domain-containing protein</fullName>
    </recommendedName>
</protein>
<dbReference type="InterPro" id="IPR052471">
    <property type="entry name" value="PBI_I9"/>
</dbReference>
<dbReference type="EMBL" id="CP042200">
    <property type="protein sequence ID" value="QDS76832.1"/>
    <property type="molecule type" value="Genomic_DNA"/>
</dbReference>
<dbReference type="GO" id="GO:0042144">
    <property type="term" value="P:vacuole fusion, non-autophagic"/>
    <property type="evidence" value="ECO:0007669"/>
    <property type="project" value="TreeGrafter"/>
</dbReference>
<evidence type="ECO:0008006" key="5">
    <source>
        <dbReference type="Google" id="ProtNLM"/>
    </source>
</evidence>
<keyword evidence="2" id="KW-0732">Signal</keyword>
<evidence type="ECO:0000256" key="2">
    <source>
        <dbReference type="SAM" id="SignalP"/>
    </source>
</evidence>
<dbReference type="PANTHER" id="PTHR28288">
    <property type="entry name" value="PROTEASE B INHIBITOR 2"/>
    <property type="match status" value="1"/>
</dbReference>
<dbReference type="OrthoDB" id="3888684at2759"/>
<name>A0A517LMH2_9PEZI</name>
<dbReference type="Gene3D" id="3.30.70.80">
    <property type="entry name" value="Peptidase S8 propeptide/proteinase inhibitor I9"/>
    <property type="match status" value="1"/>
</dbReference>
<feature type="signal peptide" evidence="2">
    <location>
        <begin position="1"/>
        <end position="20"/>
    </location>
</feature>
<organism evidence="3 4">
    <name type="scientific">Venturia effusa</name>
    <dbReference type="NCBI Taxonomy" id="50376"/>
    <lineage>
        <taxon>Eukaryota</taxon>
        <taxon>Fungi</taxon>
        <taxon>Dikarya</taxon>
        <taxon>Ascomycota</taxon>
        <taxon>Pezizomycotina</taxon>
        <taxon>Dothideomycetes</taxon>
        <taxon>Pleosporomycetidae</taxon>
        <taxon>Venturiales</taxon>
        <taxon>Venturiaceae</taxon>
        <taxon>Venturia</taxon>
    </lineage>
</organism>
<evidence type="ECO:0000256" key="1">
    <source>
        <dbReference type="ARBA" id="ARBA00038069"/>
    </source>
</evidence>
<dbReference type="GO" id="GO:0004866">
    <property type="term" value="F:endopeptidase inhibitor activity"/>
    <property type="evidence" value="ECO:0007669"/>
    <property type="project" value="TreeGrafter"/>
</dbReference>
<dbReference type="SUPFAM" id="SSF54897">
    <property type="entry name" value="Protease propeptides/inhibitors"/>
    <property type="match status" value="1"/>
</dbReference>
<gene>
    <name evidence="3" type="ORF">FKW77_003020</name>
</gene>
<feature type="chain" id="PRO_5021743550" description="Inhibitor I9 domain-containing protein" evidence="2">
    <location>
        <begin position="21"/>
        <end position="100"/>
    </location>
</feature>
<dbReference type="Proteomes" id="UP000316270">
    <property type="component" value="Chromosome 16"/>
</dbReference>
<sequence>MKIAQTIILPFVLLAGSVAAVAQQKSVIISFPNSTPDNIVAQAKDAVIAAGGVITHEYNLFKGFACTASAKVFDTVHELTSAYQPTIEEDQIITVANNDS</sequence>
<evidence type="ECO:0000313" key="3">
    <source>
        <dbReference type="EMBL" id="QDS76832.1"/>
    </source>
</evidence>
<dbReference type="PANTHER" id="PTHR28288:SF1">
    <property type="entry name" value="INHIBITOR I9 DOMAIN-CONTAINING PROTEIN"/>
    <property type="match status" value="1"/>
</dbReference>
<accession>A0A517LMH2</accession>
<dbReference type="AlphaFoldDB" id="A0A517LMH2"/>